<feature type="compositionally biased region" description="Polar residues" evidence="1">
    <location>
        <begin position="1"/>
        <end position="13"/>
    </location>
</feature>
<sequence>MLAHPTTWTNAQRSETRVKERTCHLPPAQEWRLDGTPPSSRVKPMKNSSRRNHLHSGTSHSPDLRFQKTNRLRSIPTPSIFLLEKGHF</sequence>
<dbReference type="OrthoDB" id="10283756at2759"/>
<proteinExistence type="predicted"/>
<comment type="caution">
    <text evidence="2">The sequence shown here is derived from an EMBL/GenBank/DDBJ whole genome shotgun (WGS) entry which is preliminary data.</text>
</comment>
<organism evidence="2 3">
    <name type="scientific">Brassica carinata</name>
    <name type="common">Ethiopian mustard</name>
    <name type="synonym">Abyssinian cabbage</name>
    <dbReference type="NCBI Taxonomy" id="52824"/>
    <lineage>
        <taxon>Eukaryota</taxon>
        <taxon>Viridiplantae</taxon>
        <taxon>Streptophyta</taxon>
        <taxon>Embryophyta</taxon>
        <taxon>Tracheophyta</taxon>
        <taxon>Spermatophyta</taxon>
        <taxon>Magnoliopsida</taxon>
        <taxon>eudicotyledons</taxon>
        <taxon>Gunneridae</taxon>
        <taxon>Pentapetalae</taxon>
        <taxon>rosids</taxon>
        <taxon>malvids</taxon>
        <taxon>Brassicales</taxon>
        <taxon>Brassicaceae</taxon>
        <taxon>Brassiceae</taxon>
        <taxon>Brassica</taxon>
    </lineage>
</organism>
<dbReference type="AlphaFoldDB" id="A0A8X7PBE9"/>
<feature type="region of interest" description="Disordered" evidence="1">
    <location>
        <begin position="1"/>
        <end position="71"/>
    </location>
</feature>
<gene>
    <name evidence="2" type="ORF">Bca52824_087170</name>
</gene>
<dbReference type="Proteomes" id="UP000886595">
    <property type="component" value="Unassembled WGS sequence"/>
</dbReference>
<protein>
    <submittedName>
        <fullName evidence="2">Uncharacterized protein</fullName>
    </submittedName>
</protein>
<accession>A0A8X7PBE9</accession>
<keyword evidence="3" id="KW-1185">Reference proteome</keyword>
<feature type="compositionally biased region" description="Basic and acidic residues" evidence="1">
    <location>
        <begin position="14"/>
        <end position="23"/>
    </location>
</feature>
<reference evidence="2 3" key="1">
    <citation type="submission" date="2020-02" db="EMBL/GenBank/DDBJ databases">
        <authorList>
            <person name="Ma Q."/>
            <person name="Huang Y."/>
            <person name="Song X."/>
            <person name="Pei D."/>
        </authorList>
    </citation>
    <scope>NUCLEOTIDE SEQUENCE [LARGE SCALE GENOMIC DNA]</scope>
    <source>
        <strain evidence="2">Sxm20200214</strain>
        <tissue evidence="2">Leaf</tissue>
    </source>
</reference>
<evidence type="ECO:0000313" key="3">
    <source>
        <dbReference type="Proteomes" id="UP000886595"/>
    </source>
</evidence>
<name>A0A8X7PBE9_BRACI</name>
<evidence type="ECO:0000256" key="1">
    <source>
        <dbReference type="SAM" id="MobiDB-lite"/>
    </source>
</evidence>
<dbReference type="EMBL" id="JAAMPC010000017">
    <property type="protein sequence ID" value="KAG2247542.1"/>
    <property type="molecule type" value="Genomic_DNA"/>
</dbReference>
<evidence type="ECO:0000313" key="2">
    <source>
        <dbReference type="EMBL" id="KAG2247542.1"/>
    </source>
</evidence>